<dbReference type="SUPFAM" id="SSF49785">
    <property type="entry name" value="Galactose-binding domain-like"/>
    <property type="match status" value="1"/>
</dbReference>
<dbReference type="InterPro" id="IPR054593">
    <property type="entry name" value="Beta-mannosidase-like_N2"/>
</dbReference>
<dbReference type="Gene3D" id="3.20.20.80">
    <property type="entry name" value="Glycosidases"/>
    <property type="match status" value="1"/>
</dbReference>
<evidence type="ECO:0000256" key="4">
    <source>
        <dbReference type="ARBA" id="ARBA00004740"/>
    </source>
</evidence>
<dbReference type="InterPro" id="IPR013783">
    <property type="entry name" value="Ig-like_fold"/>
</dbReference>
<protein>
    <recommendedName>
        <fullName evidence="14">Beta-mannosidase B</fullName>
        <ecNumber evidence="6">3.2.1.25</ecNumber>
    </recommendedName>
    <alternativeName>
        <fullName evidence="15">Mannanase B</fullName>
    </alternativeName>
</protein>
<evidence type="ECO:0000256" key="5">
    <source>
        <dbReference type="ARBA" id="ARBA00011738"/>
    </source>
</evidence>
<evidence type="ECO:0000256" key="11">
    <source>
        <dbReference type="ARBA" id="ARBA00023228"/>
    </source>
</evidence>
<keyword evidence="8" id="KW-0732">Signal</keyword>
<feature type="domain" description="Beta-mannosidase-like galactose-binding" evidence="20">
    <location>
        <begin position="10"/>
        <end position="181"/>
    </location>
</feature>
<dbReference type="InterPro" id="IPR036156">
    <property type="entry name" value="Beta-gal/glucu_dom_sf"/>
</dbReference>
<organism evidence="21 22">
    <name type="scientific">Halococcoides cellulosivorans</name>
    <dbReference type="NCBI Taxonomy" id="1679096"/>
    <lineage>
        <taxon>Archaea</taxon>
        <taxon>Methanobacteriati</taxon>
        <taxon>Methanobacteriota</taxon>
        <taxon>Stenosarchaea group</taxon>
        <taxon>Halobacteria</taxon>
        <taxon>Halobacteriales</taxon>
        <taxon>Haloarculaceae</taxon>
        <taxon>Halococcoides</taxon>
    </lineage>
</organism>
<comment type="similarity">
    <text evidence="13">Belongs to the glycosyl hydrolase 2 family. Beta-mannosidase B subfamily.</text>
</comment>
<dbReference type="GO" id="GO:0005576">
    <property type="term" value="C:extracellular region"/>
    <property type="evidence" value="ECO:0007669"/>
    <property type="project" value="UniProtKB-SubCell"/>
</dbReference>
<dbReference type="FunFam" id="2.60.120.260:FF:000060">
    <property type="entry name" value="Probable beta-mannosidase"/>
    <property type="match status" value="1"/>
</dbReference>
<evidence type="ECO:0000256" key="6">
    <source>
        <dbReference type="ARBA" id="ARBA00012754"/>
    </source>
</evidence>
<proteinExistence type="inferred from homology"/>
<sequence length="837" mass="93058">MRTTTLSGQWELRAVGTDEWLPATVPGGVYSDLRAAGEIPDPFVEDAECDVQWVAQTDWEYRRTVTVDDAFLDHEHVLVACEGLDTVATLWVNGIEVGATENMHVGQAFPVGDALDPGENVIRVVFESPVEYAAERAAAHPYEIPHTHYPVEQPGRPFVRKAQCQFGWDWGPCLPTMGIYREISLIAHSAPRIEYTTTDQDHGDDGVELSVTVGLDVPVAGEYTVGAAVADASTRERVTLDSGRQRVAVALTVEDPDLWWPRGYGDQPLSELWVGVGEADGDTTLDEATSTIGFREVDLRTDSDEVGRSFQIVVNGTPIYAKGANTVPIAPLYADVSESRYDHLLESAAAANMNTLRVWGGGYYEADYFYERCDELGILVWQDFMFACALYPADDAFLDSVEREVRYQVRRLADHPSIALWCANNENEQALYDWAADHDAHEAHLEDYRRLYTETVEATCREEDPSRPYWPGSPSSGPDTSDPSLETHGDVHAWDVWHESAPFEAYLQTEPRFVSEFGYQSFPSVETLLTVLDEGDCNPTAPLMEHHQRNPGGNERILTRLASQFRMPTAFEAFVYLSQLQQGLAMKTAIEHWRRCKPTTWGALYWQLNDLWPVASWASIEYDGQWKAQQYMARRQFAPVLVSFAPTHADEDENDEAGGAGAGAITAQTLWITSDRPDPIAGTVTLEILDIQTGTVAREETVDVDLAAQESTALVTIDRDDLSVDPTRVMLRATYDGPGDSFANVAVFEPYKRLDLPAADVETAVEGRTVTVSTDETALFVAVDPGPLRGYFSENYVHLAAGESRTLTFESADDRRTGLVEHRLESDLSVTHLRETY</sequence>
<dbReference type="KEGG" id="harc:HARCEL1_10595"/>
<evidence type="ECO:0000256" key="2">
    <source>
        <dbReference type="ARBA" id="ARBA00004371"/>
    </source>
</evidence>
<dbReference type="PANTHER" id="PTHR43730">
    <property type="entry name" value="BETA-MANNOSIDASE"/>
    <property type="match status" value="1"/>
</dbReference>
<evidence type="ECO:0000256" key="15">
    <source>
        <dbReference type="ARBA" id="ARBA00041614"/>
    </source>
</evidence>
<dbReference type="GeneID" id="36512960"/>
<dbReference type="InterPro" id="IPR008979">
    <property type="entry name" value="Galactose-bd-like_sf"/>
</dbReference>
<evidence type="ECO:0000256" key="9">
    <source>
        <dbReference type="ARBA" id="ARBA00022801"/>
    </source>
</evidence>
<dbReference type="Gene3D" id="2.60.40.10">
    <property type="entry name" value="Immunoglobulins"/>
    <property type="match status" value="2"/>
</dbReference>
<feature type="domain" description="Glycoside hydrolase family 2 immunoglobulin-like beta-sandwich" evidence="17">
    <location>
        <begin position="195"/>
        <end position="295"/>
    </location>
</feature>
<dbReference type="EMBL" id="CP028858">
    <property type="protein sequence ID" value="AWB28121.1"/>
    <property type="molecule type" value="Genomic_DNA"/>
</dbReference>
<evidence type="ECO:0000256" key="14">
    <source>
        <dbReference type="ARBA" id="ARBA00041069"/>
    </source>
</evidence>
<keyword evidence="10" id="KW-0325">Glycoprotein</keyword>
<dbReference type="SUPFAM" id="SSF51445">
    <property type="entry name" value="(Trans)glycosidases"/>
    <property type="match status" value="1"/>
</dbReference>
<keyword evidence="7" id="KW-0964">Secreted</keyword>
<comment type="catalytic activity">
    <reaction evidence="1">
        <text>Hydrolysis of terminal, non-reducing beta-D-mannose residues in beta-D-mannosides.</text>
        <dbReference type="EC" id="3.2.1.25"/>
    </reaction>
</comment>
<evidence type="ECO:0000259" key="20">
    <source>
        <dbReference type="Pfam" id="PF22666"/>
    </source>
</evidence>
<dbReference type="InterPro" id="IPR006102">
    <property type="entry name" value="Ig-like_GH2"/>
</dbReference>
<dbReference type="Proteomes" id="UP000244727">
    <property type="component" value="Chromosome"/>
</dbReference>
<dbReference type="InterPro" id="IPR050887">
    <property type="entry name" value="Beta-mannosidase_GH2"/>
</dbReference>
<dbReference type="EC" id="3.2.1.25" evidence="6"/>
<evidence type="ECO:0000259" key="18">
    <source>
        <dbReference type="Pfam" id="PF17753"/>
    </source>
</evidence>
<name>A0A2R4X2V4_9EURY</name>
<evidence type="ECO:0000256" key="8">
    <source>
        <dbReference type="ARBA" id="ARBA00022729"/>
    </source>
</evidence>
<dbReference type="InterPro" id="IPR017853">
    <property type="entry name" value="GH"/>
</dbReference>
<keyword evidence="22" id="KW-1185">Reference proteome</keyword>
<evidence type="ECO:0000256" key="3">
    <source>
        <dbReference type="ARBA" id="ARBA00004613"/>
    </source>
</evidence>
<dbReference type="SUPFAM" id="SSF49303">
    <property type="entry name" value="beta-Galactosidase/glucuronidase domain"/>
    <property type="match status" value="2"/>
</dbReference>
<evidence type="ECO:0000259" key="19">
    <source>
        <dbReference type="Pfam" id="PF17786"/>
    </source>
</evidence>
<dbReference type="RefSeq" id="WP_108383311.1">
    <property type="nucleotide sequence ID" value="NZ_CP028858.1"/>
</dbReference>
<dbReference type="Pfam" id="PF22666">
    <property type="entry name" value="Glyco_hydro_2_N2"/>
    <property type="match status" value="1"/>
</dbReference>
<dbReference type="Pfam" id="PF00703">
    <property type="entry name" value="Glyco_hydro_2"/>
    <property type="match status" value="1"/>
</dbReference>
<dbReference type="PANTHER" id="PTHR43730:SF1">
    <property type="entry name" value="BETA-MANNOSIDASE"/>
    <property type="match status" value="1"/>
</dbReference>
<dbReference type="AlphaFoldDB" id="A0A2R4X2V4"/>
<dbReference type="Pfam" id="PF17786">
    <property type="entry name" value="Mannosidase_ig"/>
    <property type="match status" value="1"/>
</dbReference>
<keyword evidence="12" id="KW-0326">Glycosidase</keyword>
<keyword evidence="9 21" id="KW-0378">Hydrolase</keyword>
<evidence type="ECO:0000256" key="7">
    <source>
        <dbReference type="ARBA" id="ARBA00022525"/>
    </source>
</evidence>
<dbReference type="InterPro" id="IPR041447">
    <property type="entry name" value="Mannosidase_ig"/>
</dbReference>
<evidence type="ECO:0000259" key="17">
    <source>
        <dbReference type="Pfam" id="PF00703"/>
    </source>
</evidence>
<feature type="domain" description="Beta-mannosidase Ig-fold" evidence="18">
    <location>
        <begin position="760"/>
        <end position="835"/>
    </location>
</feature>
<evidence type="ECO:0000256" key="16">
    <source>
        <dbReference type="SAM" id="MobiDB-lite"/>
    </source>
</evidence>
<evidence type="ECO:0000256" key="12">
    <source>
        <dbReference type="ARBA" id="ARBA00023295"/>
    </source>
</evidence>
<dbReference type="Pfam" id="PF17753">
    <property type="entry name" value="Ig_mannosidase"/>
    <property type="match status" value="1"/>
</dbReference>
<evidence type="ECO:0000256" key="10">
    <source>
        <dbReference type="ARBA" id="ARBA00023180"/>
    </source>
</evidence>
<comment type="pathway">
    <text evidence="4">Glycan metabolism; N-glycan degradation.</text>
</comment>
<evidence type="ECO:0000313" key="22">
    <source>
        <dbReference type="Proteomes" id="UP000244727"/>
    </source>
</evidence>
<feature type="compositionally biased region" description="Low complexity" evidence="16">
    <location>
        <begin position="472"/>
        <end position="484"/>
    </location>
</feature>
<keyword evidence="11" id="KW-0458">Lysosome</keyword>
<evidence type="ECO:0000313" key="21">
    <source>
        <dbReference type="EMBL" id="AWB28121.1"/>
    </source>
</evidence>
<dbReference type="FunFam" id="3.20.20.80:FF:000050">
    <property type="entry name" value="Beta-mannosidase B"/>
    <property type="match status" value="1"/>
</dbReference>
<feature type="region of interest" description="Disordered" evidence="16">
    <location>
        <begin position="460"/>
        <end position="487"/>
    </location>
</feature>
<comment type="subcellular location">
    <subcellularLocation>
        <location evidence="2">Lysosome</location>
    </subcellularLocation>
    <subcellularLocation>
        <location evidence="3">Secreted</location>
    </subcellularLocation>
</comment>
<feature type="domain" description="Mannosidase Ig/CBM-like" evidence="19">
    <location>
        <begin position="670"/>
        <end position="752"/>
    </location>
</feature>
<dbReference type="InterPro" id="IPR041625">
    <property type="entry name" value="Beta-mannosidase_Ig"/>
</dbReference>
<dbReference type="GO" id="GO:0006516">
    <property type="term" value="P:glycoprotein catabolic process"/>
    <property type="evidence" value="ECO:0007669"/>
    <property type="project" value="TreeGrafter"/>
</dbReference>
<dbReference type="GO" id="GO:0005975">
    <property type="term" value="P:carbohydrate metabolic process"/>
    <property type="evidence" value="ECO:0007669"/>
    <property type="project" value="InterPro"/>
</dbReference>
<evidence type="ECO:0000256" key="1">
    <source>
        <dbReference type="ARBA" id="ARBA00000829"/>
    </source>
</evidence>
<dbReference type="GO" id="GO:0005764">
    <property type="term" value="C:lysosome"/>
    <property type="evidence" value="ECO:0007669"/>
    <property type="project" value="UniProtKB-SubCell"/>
</dbReference>
<dbReference type="Gene3D" id="2.60.120.260">
    <property type="entry name" value="Galactose-binding domain-like"/>
    <property type="match status" value="1"/>
</dbReference>
<comment type="subunit">
    <text evidence="5">Homodimer.</text>
</comment>
<gene>
    <name evidence="21" type="ORF">HARCEL1_10595</name>
</gene>
<dbReference type="GO" id="GO:0004567">
    <property type="term" value="F:beta-mannosidase activity"/>
    <property type="evidence" value="ECO:0007669"/>
    <property type="project" value="UniProtKB-EC"/>
</dbReference>
<evidence type="ECO:0000256" key="13">
    <source>
        <dbReference type="ARBA" id="ARBA00038429"/>
    </source>
</evidence>
<reference evidence="21 22" key="1">
    <citation type="submission" date="2018-04" db="EMBL/GenBank/DDBJ databases">
        <title>Halococcoides cellulosivorans gen. nov., sp. nov., an extremely halophilic cellulose-utilizing haloarchaeon from hypersaline lakes.</title>
        <authorList>
            <person name="Sorokin D.Y."/>
            <person name="Toshchakov S.V."/>
            <person name="Samarov N.I."/>
            <person name="Korzhenkov A."/>
            <person name="Kublanov I.V."/>
        </authorList>
    </citation>
    <scope>NUCLEOTIDE SEQUENCE [LARGE SCALE GENOMIC DNA]</scope>
    <source>
        <strain evidence="21 22">HArcel1</strain>
    </source>
</reference>
<accession>A0A2R4X2V4</accession>